<comment type="caution">
    <text evidence="1">The sequence shown here is derived from an EMBL/GenBank/DDBJ whole genome shotgun (WGS) entry which is preliminary data.</text>
</comment>
<evidence type="ECO:0000313" key="1">
    <source>
        <dbReference type="EMBL" id="KAI8524813.1"/>
    </source>
</evidence>
<protein>
    <submittedName>
        <fullName evidence="1">Uncharacterized protein</fullName>
    </submittedName>
</protein>
<gene>
    <name evidence="1" type="ORF">RHMOL_Rhmol13G0179100</name>
</gene>
<reference evidence="1" key="1">
    <citation type="submission" date="2022-02" db="EMBL/GenBank/DDBJ databases">
        <title>Plant Genome Project.</title>
        <authorList>
            <person name="Zhang R.-G."/>
        </authorList>
    </citation>
    <scope>NUCLEOTIDE SEQUENCE</scope>
    <source>
        <strain evidence="1">AT1</strain>
    </source>
</reference>
<name>A0ACC0L9J2_RHOML</name>
<sequence>MEQAGGVGPNIEPMGPGSVAEASSTVDRSLDSVDGSGAVGDVTRPSGSLPKDSAKGKGIAVEEEQATEDVTVEIREENIPFRPPVTAATSSRHVPITLDDIVAHTPDEILAKLLEDHPIIGEYVLKAEEDWARAIEASEAAARAEREQAGPGGLATDVKAEERGAEEAQRPRMSAMTEAGAMMRPEFSEETYTLPRPHLFVPSGFAGYRPPQQTDYDLELVLRDPRVHIANTWVEAKQRDIRGFGGPCSSLALYRGLPPRVRELVDAAGFREFIQTLTVPVRNDHAVLVALAERWRDTSNTFHLPPGE</sequence>
<dbReference type="EMBL" id="CM046400">
    <property type="protein sequence ID" value="KAI8524813.1"/>
    <property type="molecule type" value="Genomic_DNA"/>
</dbReference>
<evidence type="ECO:0000313" key="2">
    <source>
        <dbReference type="Proteomes" id="UP001062846"/>
    </source>
</evidence>
<proteinExistence type="predicted"/>
<dbReference type="Proteomes" id="UP001062846">
    <property type="component" value="Chromosome 13"/>
</dbReference>
<accession>A0ACC0L9J2</accession>
<organism evidence="1 2">
    <name type="scientific">Rhododendron molle</name>
    <name type="common">Chinese azalea</name>
    <name type="synonym">Azalea mollis</name>
    <dbReference type="NCBI Taxonomy" id="49168"/>
    <lineage>
        <taxon>Eukaryota</taxon>
        <taxon>Viridiplantae</taxon>
        <taxon>Streptophyta</taxon>
        <taxon>Embryophyta</taxon>
        <taxon>Tracheophyta</taxon>
        <taxon>Spermatophyta</taxon>
        <taxon>Magnoliopsida</taxon>
        <taxon>eudicotyledons</taxon>
        <taxon>Gunneridae</taxon>
        <taxon>Pentapetalae</taxon>
        <taxon>asterids</taxon>
        <taxon>Ericales</taxon>
        <taxon>Ericaceae</taxon>
        <taxon>Ericoideae</taxon>
        <taxon>Rhodoreae</taxon>
        <taxon>Rhododendron</taxon>
    </lineage>
</organism>
<keyword evidence="2" id="KW-1185">Reference proteome</keyword>